<evidence type="ECO:0000259" key="10">
    <source>
        <dbReference type="PROSITE" id="PS50928"/>
    </source>
</evidence>
<protein>
    <submittedName>
        <fullName evidence="11">ABC transporter permease</fullName>
    </submittedName>
</protein>
<evidence type="ECO:0000256" key="7">
    <source>
        <dbReference type="ARBA" id="ARBA00022989"/>
    </source>
</evidence>
<dbReference type="GO" id="GO:0015833">
    <property type="term" value="P:peptide transport"/>
    <property type="evidence" value="ECO:0007669"/>
    <property type="project" value="UniProtKB-KW"/>
</dbReference>
<accession>A0A4R5EPY5</accession>
<name>A0A4R5EPY5_9RHOB</name>
<feature type="transmembrane region" description="Helical" evidence="9">
    <location>
        <begin position="245"/>
        <end position="268"/>
    </location>
</feature>
<feature type="transmembrane region" description="Helical" evidence="9">
    <location>
        <begin position="43"/>
        <end position="60"/>
    </location>
</feature>
<dbReference type="OrthoDB" id="9766870at2"/>
<evidence type="ECO:0000256" key="1">
    <source>
        <dbReference type="ARBA" id="ARBA00004651"/>
    </source>
</evidence>
<dbReference type="PANTHER" id="PTHR43386">
    <property type="entry name" value="OLIGOPEPTIDE TRANSPORT SYSTEM PERMEASE PROTEIN APPC"/>
    <property type="match status" value="1"/>
</dbReference>
<evidence type="ECO:0000256" key="5">
    <source>
        <dbReference type="ARBA" id="ARBA00022856"/>
    </source>
</evidence>
<proteinExistence type="inferred from homology"/>
<dbReference type="InterPro" id="IPR035906">
    <property type="entry name" value="MetI-like_sf"/>
</dbReference>
<evidence type="ECO:0000256" key="9">
    <source>
        <dbReference type="RuleBase" id="RU363032"/>
    </source>
</evidence>
<dbReference type="PANTHER" id="PTHR43386:SF1">
    <property type="entry name" value="D,D-DIPEPTIDE TRANSPORT SYSTEM PERMEASE PROTEIN DDPC-RELATED"/>
    <property type="match status" value="1"/>
</dbReference>
<evidence type="ECO:0000256" key="2">
    <source>
        <dbReference type="ARBA" id="ARBA00022448"/>
    </source>
</evidence>
<evidence type="ECO:0000256" key="3">
    <source>
        <dbReference type="ARBA" id="ARBA00022475"/>
    </source>
</evidence>
<keyword evidence="6" id="KW-0653">Protein transport</keyword>
<dbReference type="SUPFAM" id="SSF161098">
    <property type="entry name" value="MetI-like"/>
    <property type="match status" value="1"/>
</dbReference>
<dbReference type="InterPro" id="IPR050366">
    <property type="entry name" value="BP-dependent_transpt_permease"/>
</dbReference>
<dbReference type="Pfam" id="PF12911">
    <property type="entry name" value="OppC_N"/>
    <property type="match status" value="1"/>
</dbReference>
<feature type="transmembrane region" description="Helical" evidence="9">
    <location>
        <begin position="199"/>
        <end position="225"/>
    </location>
</feature>
<comment type="caution">
    <text evidence="11">The sequence shown here is derived from an EMBL/GenBank/DDBJ whole genome shotgun (WGS) entry which is preliminary data.</text>
</comment>
<comment type="similarity">
    <text evidence="9">Belongs to the binding-protein-dependent transport system permease family.</text>
</comment>
<sequence length="285" mass="30889">MAQRFNWLRSGRVITGLVIVTGLVLCAVFAPLLAPNDPTEQDILAILVPPVWLPGGDWAFPFGTDSLGRCVLSRLIFGSRIALTVAVCGALGAMVLGSILAHIAGYFGGWVDWVIGRVVEIWLSFPPVILSLILMVGLGAGLQNVILAIILVDWTRFCRVLRSDVMVVAQRDYVAAARLLGFSHWRTITREILPATLPLLITLMSLEMGVAVVVEAILSFVGMSVGAEIPAWGQMIADARADIYSAPWVLVLPILAIFVTVFGFNILGDGLRRTLDTRLTQTERA</sequence>
<dbReference type="Pfam" id="PF00528">
    <property type="entry name" value="BPD_transp_1"/>
    <property type="match status" value="1"/>
</dbReference>
<reference evidence="11 12" key="1">
    <citation type="submission" date="2019-03" db="EMBL/GenBank/DDBJ databases">
        <authorList>
            <person name="Zhang S."/>
        </authorList>
    </citation>
    <scope>NUCLEOTIDE SEQUENCE [LARGE SCALE GENOMIC DNA]</scope>
    <source>
        <strain evidence="11 12">S4J41</strain>
    </source>
</reference>
<feature type="transmembrane region" description="Helical" evidence="9">
    <location>
        <begin position="81"/>
        <end position="108"/>
    </location>
</feature>
<dbReference type="EMBL" id="SMFP01000009">
    <property type="protein sequence ID" value="TDE36717.1"/>
    <property type="molecule type" value="Genomic_DNA"/>
</dbReference>
<evidence type="ECO:0000313" key="12">
    <source>
        <dbReference type="Proteomes" id="UP000294662"/>
    </source>
</evidence>
<keyword evidence="12" id="KW-1185">Reference proteome</keyword>
<evidence type="ECO:0000256" key="6">
    <source>
        <dbReference type="ARBA" id="ARBA00022927"/>
    </source>
</evidence>
<dbReference type="Gene3D" id="1.10.3720.10">
    <property type="entry name" value="MetI-like"/>
    <property type="match status" value="1"/>
</dbReference>
<keyword evidence="3" id="KW-1003">Cell membrane</keyword>
<dbReference type="AlphaFoldDB" id="A0A4R5EPY5"/>
<dbReference type="RefSeq" id="WP_132830230.1">
    <property type="nucleotide sequence ID" value="NZ_SMFP01000009.1"/>
</dbReference>
<feature type="transmembrane region" description="Helical" evidence="9">
    <location>
        <begin position="128"/>
        <end position="152"/>
    </location>
</feature>
<dbReference type="InterPro" id="IPR000515">
    <property type="entry name" value="MetI-like"/>
</dbReference>
<keyword evidence="2 9" id="KW-0813">Transport</keyword>
<keyword evidence="4 9" id="KW-0812">Transmembrane</keyword>
<keyword evidence="7 9" id="KW-1133">Transmembrane helix</keyword>
<feature type="domain" description="ABC transmembrane type-1" evidence="10">
    <location>
        <begin position="79"/>
        <end position="268"/>
    </location>
</feature>
<keyword evidence="5" id="KW-0571">Peptide transport</keyword>
<dbReference type="PROSITE" id="PS50928">
    <property type="entry name" value="ABC_TM1"/>
    <property type="match status" value="1"/>
</dbReference>
<comment type="subcellular location">
    <subcellularLocation>
        <location evidence="1 9">Cell membrane</location>
        <topology evidence="1 9">Multi-pass membrane protein</topology>
    </subcellularLocation>
</comment>
<dbReference type="GO" id="GO:0005886">
    <property type="term" value="C:plasma membrane"/>
    <property type="evidence" value="ECO:0007669"/>
    <property type="project" value="UniProtKB-SubCell"/>
</dbReference>
<dbReference type="GO" id="GO:0055085">
    <property type="term" value="P:transmembrane transport"/>
    <property type="evidence" value="ECO:0007669"/>
    <property type="project" value="InterPro"/>
</dbReference>
<dbReference type="CDD" id="cd06261">
    <property type="entry name" value="TM_PBP2"/>
    <property type="match status" value="1"/>
</dbReference>
<keyword evidence="8 9" id="KW-0472">Membrane</keyword>
<evidence type="ECO:0000313" key="11">
    <source>
        <dbReference type="EMBL" id="TDE36717.1"/>
    </source>
</evidence>
<evidence type="ECO:0000256" key="8">
    <source>
        <dbReference type="ARBA" id="ARBA00023136"/>
    </source>
</evidence>
<dbReference type="InterPro" id="IPR025966">
    <property type="entry name" value="OppC_N"/>
</dbReference>
<evidence type="ECO:0000256" key="4">
    <source>
        <dbReference type="ARBA" id="ARBA00022692"/>
    </source>
</evidence>
<gene>
    <name evidence="11" type="ORF">E1B25_14480</name>
</gene>
<dbReference type="Proteomes" id="UP000294662">
    <property type="component" value="Unassembled WGS sequence"/>
</dbReference>
<organism evidence="11 12">
    <name type="scientific">Antarcticimicrobium sediminis</name>
    <dbReference type="NCBI Taxonomy" id="2546227"/>
    <lineage>
        <taxon>Bacteria</taxon>
        <taxon>Pseudomonadati</taxon>
        <taxon>Pseudomonadota</taxon>
        <taxon>Alphaproteobacteria</taxon>
        <taxon>Rhodobacterales</taxon>
        <taxon>Paracoccaceae</taxon>
        <taxon>Antarcticimicrobium</taxon>
    </lineage>
</organism>
<feature type="transmembrane region" description="Helical" evidence="9">
    <location>
        <begin position="12"/>
        <end position="31"/>
    </location>
</feature>
<dbReference type="GO" id="GO:0015031">
    <property type="term" value="P:protein transport"/>
    <property type="evidence" value="ECO:0007669"/>
    <property type="project" value="UniProtKB-KW"/>
</dbReference>